<name>A0AAJ1BJB9_9GAMM</name>
<keyword evidence="2" id="KW-1185">Reference proteome</keyword>
<organism evidence="1 2">
    <name type="scientific">Shewanella zhuhaiensis</name>
    <dbReference type="NCBI Taxonomy" id="2919576"/>
    <lineage>
        <taxon>Bacteria</taxon>
        <taxon>Pseudomonadati</taxon>
        <taxon>Pseudomonadota</taxon>
        <taxon>Gammaproteobacteria</taxon>
        <taxon>Alteromonadales</taxon>
        <taxon>Shewanellaceae</taxon>
        <taxon>Shewanella</taxon>
    </lineage>
</organism>
<accession>A0AAJ1BJB9</accession>
<evidence type="ECO:0000313" key="1">
    <source>
        <dbReference type="EMBL" id="MCH4295838.1"/>
    </source>
</evidence>
<gene>
    <name evidence="1" type="ORF">MJ923_16150</name>
</gene>
<dbReference type="SUPFAM" id="SSF52151">
    <property type="entry name" value="FabD/lysophospholipase-like"/>
    <property type="match status" value="1"/>
</dbReference>
<sequence length="351" mass="39396">MKALRLLAGKTAMKTIREQGLKPELFSRLLAASGGPKWIGVAGLDKYLFSEFFKERQTPLYTLGASSGAWRLACLAQQDRLQAYARLEAFYIGQRYDVKPSRDEVSRQVSGIVQAILGDTGAGELLQNPVIRSHFVVCRGKHLNRVNGKLPLALGLSLTAATNALSRRSLGWHFERLVFSQKDNESHFRLLEDLPTRQCLLSEQNLRDVLQATGSIPLLLSPVKAIAGAGQGHFYDGGITDYHFDFELEQHRGLTLYPHFFPQVKPGWFDKSLPWRQAAANYHNALLLVPSAEYVASLPYGKIPDRDDFKTLDTESRQRFWHTAVAMSERLADEFNEALHGGELILEPFSE</sequence>
<dbReference type="AlphaFoldDB" id="A0AAJ1BJB9"/>
<dbReference type="Proteomes" id="UP001297581">
    <property type="component" value="Unassembled WGS sequence"/>
</dbReference>
<comment type="caution">
    <text evidence="1">The sequence shown here is derived from an EMBL/GenBank/DDBJ whole genome shotgun (WGS) entry which is preliminary data.</text>
</comment>
<dbReference type="EMBL" id="JAKUDL010000006">
    <property type="protein sequence ID" value="MCH4295838.1"/>
    <property type="molecule type" value="Genomic_DNA"/>
</dbReference>
<protein>
    <submittedName>
        <fullName evidence="1">Patatin-like phospholipase family protein</fullName>
    </submittedName>
</protein>
<evidence type="ECO:0000313" key="2">
    <source>
        <dbReference type="Proteomes" id="UP001297581"/>
    </source>
</evidence>
<dbReference type="RefSeq" id="WP_240591959.1">
    <property type="nucleotide sequence ID" value="NZ_JAKUDL010000006.1"/>
</dbReference>
<dbReference type="InterPro" id="IPR016035">
    <property type="entry name" value="Acyl_Trfase/lysoPLipase"/>
</dbReference>
<proteinExistence type="predicted"/>
<reference evidence="1 2" key="1">
    <citation type="submission" date="2022-02" db="EMBL/GenBank/DDBJ databases">
        <title>The genome sequence of Shewanella sp. 3B26.</title>
        <authorList>
            <person name="Du J."/>
        </authorList>
    </citation>
    <scope>NUCLEOTIDE SEQUENCE [LARGE SCALE GENOMIC DNA]</scope>
    <source>
        <strain evidence="1 2">3B26</strain>
    </source>
</reference>